<evidence type="ECO:0000256" key="6">
    <source>
        <dbReference type="ARBA" id="ARBA00023136"/>
    </source>
</evidence>
<dbReference type="GO" id="GO:0005886">
    <property type="term" value="C:plasma membrane"/>
    <property type="evidence" value="ECO:0007669"/>
    <property type="project" value="UniProtKB-SubCell"/>
</dbReference>
<reference evidence="9" key="1">
    <citation type="submission" date="2014-08" db="EMBL/GenBank/DDBJ databases">
        <title>Comparative genomics of the Paenibacillus odorifer group.</title>
        <authorList>
            <person name="den Bakker H.C."/>
            <person name="Tsai Y.-C.Y.-C."/>
            <person name="Martin N."/>
            <person name="Korlach J."/>
            <person name="Wiedmann M."/>
        </authorList>
    </citation>
    <scope>NUCLEOTIDE SEQUENCE [LARGE SCALE GENOMIC DNA]</scope>
    <source>
        <strain evidence="9">DSM 13188</strain>
    </source>
</reference>
<evidence type="ECO:0000256" key="5">
    <source>
        <dbReference type="ARBA" id="ARBA00022989"/>
    </source>
</evidence>
<evidence type="ECO:0000256" key="7">
    <source>
        <dbReference type="RuleBase" id="RU363032"/>
    </source>
</evidence>
<feature type="transmembrane region" description="Helical" evidence="7">
    <location>
        <begin position="142"/>
        <end position="163"/>
    </location>
</feature>
<dbReference type="SUPFAM" id="SSF161098">
    <property type="entry name" value="MetI-like"/>
    <property type="match status" value="1"/>
</dbReference>
<comment type="subcellular location">
    <subcellularLocation>
        <location evidence="1 7">Cell membrane</location>
        <topology evidence="1 7">Multi-pass membrane protein</topology>
    </subcellularLocation>
</comment>
<keyword evidence="2 7" id="KW-0813">Transport</keyword>
<dbReference type="KEGG" id="pbd:PBOR_26365"/>
<dbReference type="Gene3D" id="1.10.3720.10">
    <property type="entry name" value="MetI-like"/>
    <property type="match status" value="1"/>
</dbReference>
<accession>A0A089LEY5</accession>
<dbReference type="RefSeq" id="WP_042216476.1">
    <property type="nucleotide sequence ID" value="NZ_CP009285.1"/>
</dbReference>
<dbReference type="CDD" id="cd06261">
    <property type="entry name" value="TM_PBP2"/>
    <property type="match status" value="1"/>
</dbReference>
<evidence type="ECO:0000259" key="8">
    <source>
        <dbReference type="PROSITE" id="PS50928"/>
    </source>
</evidence>
<evidence type="ECO:0000256" key="3">
    <source>
        <dbReference type="ARBA" id="ARBA00022475"/>
    </source>
</evidence>
<dbReference type="PANTHER" id="PTHR43744:SF9">
    <property type="entry name" value="POLYGALACTURONAN_RHAMNOGALACTURONAN TRANSPORT SYSTEM PERMEASE PROTEIN YTCP"/>
    <property type="match status" value="1"/>
</dbReference>
<comment type="similarity">
    <text evidence="7">Belongs to the binding-protein-dependent transport system permease family.</text>
</comment>
<dbReference type="GO" id="GO:0055085">
    <property type="term" value="P:transmembrane transport"/>
    <property type="evidence" value="ECO:0007669"/>
    <property type="project" value="InterPro"/>
</dbReference>
<evidence type="ECO:0000313" key="10">
    <source>
        <dbReference type="Proteomes" id="UP000029518"/>
    </source>
</evidence>
<name>A0A089LEY5_PAEBO</name>
<feature type="domain" description="ABC transmembrane type-1" evidence="8">
    <location>
        <begin position="76"/>
        <end position="276"/>
    </location>
</feature>
<organism evidence="9 10">
    <name type="scientific">Paenibacillus borealis</name>
    <dbReference type="NCBI Taxonomy" id="160799"/>
    <lineage>
        <taxon>Bacteria</taxon>
        <taxon>Bacillati</taxon>
        <taxon>Bacillota</taxon>
        <taxon>Bacilli</taxon>
        <taxon>Bacillales</taxon>
        <taxon>Paenibacillaceae</taxon>
        <taxon>Paenibacillus</taxon>
    </lineage>
</organism>
<keyword evidence="3" id="KW-1003">Cell membrane</keyword>
<feature type="transmembrane region" description="Helical" evidence="7">
    <location>
        <begin position="108"/>
        <end position="130"/>
    </location>
</feature>
<evidence type="ECO:0000313" key="9">
    <source>
        <dbReference type="EMBL" id="AIQ60081.1"/>
    </source>
</evidence>
<dbReference type="Pfam" id="PF00528">
    <property type="entry name" value="BPD_transp_1"/>
    <property type="match status" value="1"/>
</dbReference>
<feature type="transmembrane region" description="Helical" evidence="7">
    <location>
        <begin position="259"/>
        <end position="278"/>
    </location>
</feature>
<gene>
    <name evidence="9" type="ORF">PBOR_26365</name>
</gene>
<dbReference type="HOGENOM" id="CLU_016047_1_0_9"/>
<sequence>MHAETGLRNKIFDYTINTVLILLVIVTLYPLLYVLFASFSDSAQLVASKGFLWKPLGFSLEAYKSVFSNPGIIKGYGNTLFILVFGVTLNMLLTAIAAYVLSRRNVMWNSAFTLLIVFTMFFHGGLIPMYLIVKGVGLIDSIWATIIPFAVSTFNLIIMRTAFSAIPESLEESAKIDGANHLTILFRIVLPLSKPVIAVMVLYYAVEKWNAWFYASIFLRDRDLFPLQLVLREILIANSTDSMSAGASSADQFMIGETIKYATIIVATVPILCVYPFVQKYFEKGVMIGAVKG</sequence>
<evidence type="ECO:0000256" key="2">
    <source>
        <dbReference type="ARBA" id="ARBA00022448"/>
    </source>
</evidence>
<dbReference type="OrthoDB" id="9810086at2"/>
<keyword evidence="5 7" id="KW-1133">Transmembrane helix</keyword>
<dbReference type="Proteomes" id="UP000029518">
    <property type="component" value="Chromosome"/>
</dbReference>
<keyword evidence="4 7" id="KW-0812">Transmembrane</keyword>
<dbReference type="InterPro" id="IPR035906">
    <property type="entry name" value="MetI-like_sf"/>
</dbReference>
<feature type="transmembrane region" description="Helical" evidence="7">
    <location>
        <begin position="80"/>
        <end position="101"/>
    </location>
</feature>
<dbReference type="AlphaFoldDB" id="A0A089LEY5"/>
<evidence type="ECO:0000256" key="1">
    <source>
        <dbReference type="ARBA" id="ARBA00004651"/>
    </source>
</evidence>
<keyword evidence="10" id="KW-1185">Reference proteome</keyword>
<dbReference type="PROSITE" id="PS50928">
    <property type="entry name" value="ABC_TM1"/>
    <property type="match status" value="1"/>
</dbReference>
<keyword evidence="6 7" id="KW-0472">Membrane</keyword>
<feature type="transmembrane region" description="Helical" evidence="7">
    <location>
        <begin position="12"/>
        <end position="36"/>
    </location>
</feature>
<protein>
    <submittedName>
        <fullName evidence="9">Sugar ABC transporter permease</fullName>
    </submittedName>
</protein>
<dbReference type="InterPro" id="IPR000515">
    <property type="entry name" value="MetI-like"/>
</dbReference>
<evidence type="ECO:0000256" key="4">
    <source>
        <dbReference type="ARBA" id="ARBA00022692"/>
    </source>
</evidence>
<dbReference type="EMBL" id="CP009285">
    <property type="protein sequence ID" value="AIQ60081.1"/>
    <property type="molecule type" value="Genomic_DNA"/>
</dbReference>
<feature type="transmembrane region" description="Helical" evidence="7">
    <location>
        <begin position="184"/>
        <end position="206"/>
    </location>
</feature>
<proteinExistence type="inferred from homology"/>
<dbReference type="PANTHER" id="PTHR43744">
    <property type="entry name" value="ABC TRANSPORTER PERMEASE PROTEIN MG189-RELATED-RELATED"/>
    <property type="match status" value="1"/>
</dbReference>